<organism evidence="3 4">
    <name type="scientific">Niallia nealsonii</name>
    <dbReference type="NCBI Taxonomy" id="115979"/>
    <lineage>
        <taxon>Bacteria</taxon>
        <taxon>Bacillati</taxon>
        <taxon>Bacillota</taxon>
        <taxon>Bacilli</taxon>
        <taxon>Bacillales</taxon>
        <taxon>Bacillaceae</taxon>
        <taxon>Niallia</taxon>
    </lineage>
</organism>
<dbReference type="GO" id="GO:0004792">
    <property type="term" value="F:thiosulfate-cyanide sulfurtransferase activity"/>
    <property type="evidence" value="ECO:0007669"/>
    <property type="project" value="TreeGrafter"/>
</dbReference>
<dbReference type="FunFam" id="3.40.50.720:FF:000080">
    <property type="entry name" value="Thiazole biosynthesis adenylyltransferase ThiF"/>
    <property type="match status" value="1"/>
</dbReference>
<dbReference type="InterPro" id="IPR045886">
    <property type="entry name" value="ThiF/MoeB/HesA"/>
</dbReference>
<dbReference type="GO" id="GO:0005829">
    <property type="term" value="C:cytosol"/>
    <property type="evidence" value="ECO:0007669"/>
    <property type="project" value="TreeGrafter"/>
</dbReference>
<evidence type="ECO:0000256" key="1">
    <source>
        <dbReference type="ARBA" id="ARBA00009919"/>
    </source>
</evidence>
<reference evidence="3 4" key="1">
    <citation type="journal article" date="2003" name="Int. J. Syst. Evol. Microbiol.">
        <title>Bacillus nealsonii sp. nov., isolated from a spacecraft-assembly facility, whose spores are gamma-radiation resistant.</title>
        <authorList>
            <person name="Venkateswaran K."/>
            <person name="Kempf M."/>
            <person name="Chen F."/>
            <person name="Satomi M."/>
            <person name="Nicholson W."/>
            <person name="Kern R."/>
        </authorList>
    </citation>
    <scope>NUCLEOTIDE SEQUENCE [LARGE SCALE GENOMIC DNA]</scope>
    <source>
        <strain evidence="3 4">FO-92</strain>
    </source>
</reference>
<dbReference type="AlphaFoldDB" id="A0A2N0YZ84"/>
<sequence>MVKDDRYSRQVLFSPIGKKGQELLEKKHVLLIGAGALGSSVGEMLVRSGIGKLTIIDRDYIEISNLQRQTLYTEADVEQKMPKAVAAKKHLYAINSLCKVEGIVGEATIELLEGLMDQVDLVMDATDNFETRMILNDLTQKYNKPWIYGACVGSVGMSYTIIPDVTPCLHCLLQRIPLQGMTCDTAGIISPAVQMVVTHQVVEAMKLLVEDHDALRGTFLSFDLWNNQYQSIKVDRIKTSTCTSCGIERTYPFLDKKNHTKTAILCGRDTVQIRPSKEKQLNLQTVAASLKNNGYEVKANPFLVAVQMEHTRMVIFKDGRALIHHTKDTVYAKSLYDKLLG</sequence>
<dbReference type="GO" id="GO:0008641">
    <property type="term" value="F:ubiquitin-like modifier activating enzyme activity"/>
    <property type="evidence" value="ECO:0007669"/>
    <property type="project" value="InterPro"/>
</dbReference>
<comment type="caution">
    <text evidence="3">The sequence shown here is derived from an EMBL/GenBank/DDBJ whole genome shotgun (WGS) entry which is preliminary data.</text>
</comment>
<dbReference type="PANTHER" id="PTHR10953:SF102">
    <property type="entry name" value="ADENYLYLTRANSFERASE AND SULFURTRANSFERASE MOCS3"/>
    <property type="match status" value="1"/>
</dbReference>
<proteinExistence type="inferred from homology"/>
<dbReference type="OrthoDB" id="9804286at2"/>
<protein>
    <submittedName>
        <fullName evidence="3">Thiamine biosynthesis protein MoeB</fullName>
    </submittedName>
</protein>
<comment type="similarity">
    <text evidence="1">Belongs to the HesA/MoeB/ThiF family.</text>
</comment>
<dbReference type="Proteomes" id="UP000233375">
    <property type="component" value="Unassembled WGS sequence"/>
</dbReference>
<dbReference type="GO" id="GO:0016779">
    <property type="term" value="F:nucleotidyltransferase activity"/>
    <property type="evidence" value="ECO:0007669"/>
    <property type="project" value="TreeGrafter"/>
</dbReference>
<dbReference type="InterPro" id="IPR035985">
    <property type="entry name" value="Ubiquitin-activating_enz"/>
</dbReference>
<dbReference type="NCBIfam" id="NF009123">
    <property type="entry name" value="PRK12475.1"/>
    <property type="match status" value="1"/>
</dbReference>
<evidence type="ECO:0000259" key="2">
    <source>
        <dbReference type="Pfam" id="PF00899"/>
    </source>
</evidence>
<dbReference type="GO" id="GO:0008146">
    <property type="term" value="F:sulfotransferase activity"/>
    <property type="evidence" value="ECO:0007669"/>
    <property type="project" value="TreeGrafter"/>
</dbReference>
<dbReference type="SUPFAM" id="SSF69572">
    <property type="entry name" value="Activating enzymes of the ubiquitin-like proteins"/>
    <property type="match status" value="1"/>
</dbReference>
<dbReference type="RefSeq" id="WP_101178317.1">
    <property type="nucleotide sequence ID" value="NZ_PISE01000040.1"/>
</dbReference>
<gene>
    <name evidence="3" type="ORF">CWS01_16720</name>
</gene>
<dbReference type="EMBL" id="PISE01000040">
    <property type="protein sequence ID" value="PKG22563.1"/>
    <property type="molecule type" value="Genomic_DNA"/>
</dbReference>
<dbReference type="Pfam" id="PF00899">
    <property type="entry name" value="ThiF"/>
    <property type="match status" value="1"/>
</dbReference>
<dbReference type="Gene3D" id="3.40.50.720">
    <property type="entry name" value="NAD(P)-binding Rossmann-like Domain"/>
    <property type="match status" value="1"/>
</dbReference>
<feature type="domain" description="THIF-type NAD/FAD binding fold" evidence="2">
    <location>
        <begin position="7"/>
        <end position="242"/>
    </location>
</feature>
<evidence type="ECO:0000313" key="4">
    <source>
        <dbReference type="Proteomes" id="UP000233375"/>
    </source>
</evidence>
<name>A0A2N0YZ84_9BACI</name>
<dbReference type="PANTHER" id="PTHR10953">
    <property type="entry name" value="UBIQUITIN-ACTIVATING ENZYME E1"/>
    <property type="match status" value="1"/>
</dbReference>
<accession>A0A2N0YZ84</accession>
<keyword evidence="4" id="KW-1185">Reference proteome</keyword>
<dbReference type="InterPro" id="IPR000594">
    <property type="entry name" value="ThiF_NAD_FAD-bd"/>
</dbReference>
<dbReference type="CDD" id="cd00757">
    <property type="entry name" value="ThiF_MoeB_HesA_family"/>
    <property type="match status" value="1"/>
</dbReference>
<evidence type="ECO:0000313" key="3">
    <source>
        <dbReference type="EMBL" id="PKG22563.1"/>
    </source>
</evidence>